<dbReference type="Proteomes" id="UP000318538">
    <property type="component" value="Chromosome"/>
</dbReference>
<dbReference type="SUPFAM" id="SSF52172">
    <property type="entry name" value="CheY-like"/>
    <property type="match status" value="1"/>
</dbReference>
<name>A0A517NCD5_9BACT</name>
<organism evidence="4 5">
    <name type="scientific">Rubripirellula lacrimiformis</name>
    <dbReference type="NCBI Taxonomy" id="1930273"/>
    <lineage>
        <taxon>Bacteria</taxon>
        <taxon>Pseudomonadati</taxon>
        <taxon>Planctomycetota</taxon>
        <taxon>Planctomycetia</taxon>
        <taxon>Pirellulales</taxon>
        <taxon>Pirellulaceae</taxon>
        <taxon>Rubripirellula</taxon>
    </lineage>
</organism>
<evidence type="ECO:0000256" key="2">
    <source>
        <dbReference type="PROSITE-ProRule" id="PRU00169"/>
    </source>
</evidence>
<dbReference type="InterPro" id="IPR050595">
    <property type="entry name" value="Bact_response_regulator"/>
</dbReference>
<keyword evidence="1 2" id="KW-0597">Phosphoprotein</keyword>
<dbReference type="RefSeq" id="WP_145170452.1">
    <property type="nucleotide sequence ID" value="NZ_CP036525.1"/>
</dbReference>
<dbReference type="GO" id="GO:0000160">
    <property type="term" value="P:phosphorelay signal transduction system"/>
    <property type="evidence" value="ECO:0007669"/>
    <property type="project" value="InterPro"/>
</dbReference>
<dbReference type="OrthoDB" id="278031at2"/>
<protein>
    <submittedName>
        <fullName evidence="4">Chemotaxis protein CheY</fullName>
    </submittedName>
</protein>
<evidence type="ECO:0000313" key="5">
    <source>
        <dbReference type="Proteomes" id="UP000318538"/>
    </source>
</evidence>
<dbReference type="EMBL" id="CP036525">
    <property type="protein sequence ID" value="QDT04698.1"/>
    <property type="molecule type" value="Genomic_DNA"/>
</dbReference>
<sequence>MLQSEKSVRCLIADDVRASREVVLTWLKECQVDCEVAVDGQQAWEAIQRRPPNLLITDLDMPIISGLELIQRIRQSVDDAICQIPVLVVTGLCDGKAAKVVQTMGGNGLLQKPLDKRCTISAVLNLLSEEADQAVTSGSAVLASQPGDGMISPTLRRLIATMELNHRLQD</sequence>
<dbReference type="CDD" id="cd00156">
    <property type="entry name" value="REC"/>
    <property type="match status" value="1"/>
</dbReference>
<dbReference type="Gene3D" id="3.40.50.2300">
    <property type="match status" value="1"/>
</dbReference>
<evidence type="ECO:0000256" key="1">
    <source>
        <dbReference type="ARBA" id="ARBA00022553"/>
    </source>
</evidence>
<evidence type="ECO:0000313" key="4">
    <source>
        <dbReference type="EMBL" id="QDT04698.1"/>
    </source>
</evidence>
<dbReference type="InterPro" id="IPR001789">
    <property type="entry name" value="Sig_transdc_resp-reg_receiver"/>
</dbReference>
<feature type="modified residue" description="4-aspartylphosphate" evidence="2">
    <location>
        <position position="58"/>
    </location>
</feature>
<gene>
    <name evidence="4" type="primary">cheY_1</name>
    <name evidence="4" type="ORF">K227x_30920</name>
</gene>
<dbReference type="PANTHER" id="PTHR44591:SF23">
    <property type="entry name" value="CHEY SUBFAMILY"/>
    <property type="match status" value="1"/>
</dbReference>
<dbReference type="Pfam" id="PF00072">
    <property type="entry name" value="Response_reg"/>
    <property type="match status" value="1"/>
</dbReference>
<dbReference type="KEGG" id="rlc:K227x_30920"/>
<dbReference type="SMART" id="SM00448">
    <property type="entry name" value="REC"/>
    <property type="match status" value="1"/>
</dbReference>
<accession>A0A517NCD5</accession>
<proteinExistence type="predicted"/>
<dbReference type="PANTHER" id="PTHR44591">
    <property type="entry name" value="STRESS RESPONSE REGULATOR PROTEIN 1"/>
    <property type="match status" value="1"/>
</dbReference>
<feature type="domain" description="Response regulatory" evidence="3">
    <location>
        <begin position="9"/>
        <end position="127"/>
    </location>
</feature>
<evidence type="ECO:0000259" key="3">
    <source>
        <dbReference type="PROSITE" id="PS50110"/>
    </source>
</evidence>
<reference evidence="4 5" key="1">
    <citation type="submission" date="2019-02" db="EMBL/GenBank/DDBJ databases">
        <title>Deep-cultivation of Planctomycetes and their phenomic and genomic characterization uncovers novel biology.</title>
        <authorList>
            <person name="Wiegand S."/>
            <person name="Jogler M."/>
            <person name="Boedeker C."/>
            <person name="Pinto D."/>
            <person name="Vollmers J."/>
            <person name="Rivas-Marin E."/>
            <person name="Kohn T."/>
            <person name="Peeters S.H."/>
            <person name="Heuer A."/>
            <person name="Rast P."/>
            <person name="Oberbeckmann S."/>
            <person name="Bunk B."/>
            <person name="Jeske O."/>
            <person name="Meyerdierks A."/>
            <person name="Storesund J.E."/>
            <person name="Kallscheuer N."/>
            <person name="Luecker S."/>
            <person name="Lage O.M."/>
            <person name="Pohl T."/>
            <person name="Merkel B.J."/>
            <person name="Hornburger P."/>
            <person name="Mueller R.-W."/>
            <person name="Bruemmer F."/>
            <person name="Labrenz M."/>
            <person name="Spormann A.M."/>
            <person name="Op den Camp H."/>
            <person name="Overmann J."/>
            <person name="Amann R."/>
            <person name="Jetten M.S.M."/>
            <person name="Mascher T."/>
            <person name="Medema M.H."/>
            <person name="Devos D.P."/>
            <person name="Kaster A.-K."/>
            <person name="Ovreas L."/>
            <person name="Rohde M."/>
            <person name="Galperin M.Y."/>
            <person name="Jogler C."/>
        </authorList>
    </citation>
    <scope>NUCLEOTIDE SEQUENCE [LARGE SCALE GENOMIC DNA]</scope>
    <source>
        <strain evidence="4 5">K22_7</strain>
    </source>
</reference>
<dbReference type="PROSITE" id="PS50110">
    <property type="entry name" value="RESPONSE_REGULATORY"/>
    <property type="match status" value="1"/>
</dbReference>
<dbReference type="InterPro" id="IPR011006">
    <property type="entry name" value="CheY-like_superfamily"/>
</dbReference>
<dbReference type="AlphaFoldDB" id="A0A517NCD5"/>
<keyword evidence="5" id="KW-1185">Reference proteome</keyword>